<dbReference type="EMBL" id="BSXV01000299">
    <property type="protein sequence ID" value="GME88491.1"/>
    <property type="molecule type" value="Genomic_DNA"/>
</dbReference>
<proteinExistence type="predicted"/>
<name>A0ACB5THN4_CANBO</name>
<evidence type="ECO:0000313" key="1">
    <source>
        <dbReference type="EMBL" id="GME88491.1"/>
    </source>
</evidence>
<gene>
    <name evidence="1" type="ORF">Cboi01_000092800</name>
</gene>
<evidence type="ECO:0000313" key="2">
    <source>
        <dbReference type="Proteomes" id="UP001165101"/>
    </source>
</evidence>
<keyword evidence="2" id="KW-1185">Reference proteome</keyword>
<dbReference type="Proteomes" id="UP001165101">
    <property type="component" value="Unassembled WGS sequence"/>
</dbReference>
<organism evidence="1 2">
    <name type="scientific">Candida boidinii</name>
    <name type="common">Yeast</name>
    <dbReference type="NCBI Taxonomy" id="5477"/>
    <lineage>
        <taxon>Eukaryota</taxon>
        <taxon>Fungi</taxon>
        <taxon>Dikarya</taxon>
        <taxon>Ascomycota</taxon>
        <taxon>Saccharomycotina</taxon>
        <taxon>Pichiomycetes</taxon>
        <taxon>Pichiales</taxon>
        <taxon>Pichiaceae</taxon>
        <taxon>Ogataea</taxon>
        <taxon>Ogataea/Candida clade</taxon>
    </lineage>
</organism>
<comment type="caution">
    <text evidence="1">The sequence shown here is derived from an EMBL/GenBank/DDBJ whole genome shotgun (WGS) entry which is preliminary data.</text>
</comment>
<protein>
    <submittedName>
        <fullName evidence="1">Unnamed protein product</fullName>
    </submittedName>
</protein>
<accession>A0ACB5THN4</accession>
<reference evidence="1" key="1">
    <citation type="submission" date="2023-04" db="EMBL/GenBank/DDBJ databases">
        <title>Candida boidinii NBRC 1967.</title>
        <authorList>
            <person name="Ichikawa N."/>
            <person name="Sato H."/>
            <person name="Tonouchi N."/>
        </authorList>
    </citation>
    <scope>NUCLEOTIDE SEQUENCE</scope>
    <source>
        <strain evidence="1">NBRC 1967</strain>
    </source>
</reference>
<sequence>MYNITSTSLTASQRSNLTKILNKLYPKQINYFDDLIQDINILIINTNSEDNLNSDKIIEKFEYEKLSPPVYPQSKKFQYVIKFRPEILIISYNSILIEYNSWINGDFIKPLNELPVLKIFENLLISISRLNENLTLILTDLIESNGGKLSTSLNSNTFALITNFQRGKRYDMSIKWEIPVLSPDWVIDSVEREGLLFFNYYRLVRENGKGFKDDSCDWSALREFKAKRSEDQKIANALKKRKLEDPDEEEEEVNHERDNDDDEKEKEKSMRVSKKILNQNENVWTSIMNNIKTTTISGNIDKDNNDDHDDDDDDLNQDKFKVEKISYVDEKENLNSKKFEMNENQDNNNNNSNELFKSLKFKFLKFDSKQSKILSKVIKSHKGEVYENDSNSDSDSVITIINSSKVTKDDIEIINNNNNKGDVITEFGIERCLYYNKLLFNDKWSKPLIFKNDNINEIRKSLGLIENNEIINISITEFKGIELTHLIKLININSNFIKYNEILNKKRDLLIVNFNSNNYNSNKINEIYNNEKIKFCKNWKIKCISIENFFNLII</sequence>